<dbReference type="InterPro" id="IPR036392">
    <property type="entry name" value="PLAT/LH2_dom_sf"/>
</dbReference>
<comment type="caution">
    <text evidence="1">Lacks conserved residue(s) required for the propagation of feature annotation.</text>
</comment>
<dbReference type="Pfam" id="PF01477">
    <property type="entry name" value="PLAT"/>
    <property type="match status" value="3"/>
</dbReference>
<gene>
    <name evidence="4" type="ORF">NP493_198g02005</name>
</gene>
<dbReference type="PANTHER" id="PTHR45901">
    <property type="entry name" value="PROTEIN CBG12474"/>
    <property type="match status" value="1"/>
</dbReference>
<feature type="domain" description="PLAT" evidence="3">
    <location>
        <begin position="317"/>
        <end position="434"/>
    </location>
</feature>
<dbReference type="Gene3D" id="2.40.180.10">
    <property type="entry name" value="Catalase core domain"/>
    <property type="match status" value="2"/>
</dbReference>
<dbReference type="PANTHER" id="PTHR45901:SF3">
    <property type="entry name" value="LIPOXYGENASE HOMOLOGY DOMAIN-CONTAINING PROTEIN 1"/>
    <property type="match status" value="1"/>
</dbReference>
<reference evidence="4" key="1">
    <citation type="journal article" date="2023" name="Mol. Biol. Evol.">
        <title>Third-Generation Sequencing Reveals the Adaptive Role of the Epigenome in Three Deep-Sea Polychaetes.</title>
        <authorList>
            <person name="Perez M."/>
            <person name="Aroh O."/>
            <person name="Sun Y."/>
            <person name="Lan Y."/>
            <person name="Juniper S.K."/>
            <person name="Young C.R."/>
            <person name="Angers B."/>
            <person name="Qian P.Y."/>
        </authorList>
    </citation>
    <scope>NUCLEOTIDE SEQUENCE</scope>
    <source>
        <strain evidence="4">R07B-5</strain>
    </source>
</reference>
<dbReference type="InterPro" id="IPR052970">
    <property type="entry name" value="Inner_ear_hair_cell_LOXHD"/>
</dbReference>
<evidence type="ECO:0000256" key="1">
    <source>
        <dbReference type="PROSITE-ProRule" id="PRU00152"/>
    </source>
</evidence>
<sequence length="660" mass="75900">MCSAFYDDHHHCYVEYKDGVSYPHHYPHAGHRYCPRSQHCEPQIARTVNTKNQLYGKALLDLSKKTEANLARLTHMMSQNPPRPVFQAWEEKEHGPVNTVWDDKQSVFTTQRQMDHIFWKRPLGDDWEDTSSSGMINKCYLCSTLDEHRQHLARRGLQLKPKPNAKPRILYIAPPPVVKPAKKEEEEKNEALYKVTVRTGSRLNAGTSGKVYITMHGKTQNMKKRQLCRRQPGNFCFVSGTSEVFYLKGPNVGGFRHITIERDNCLSSWFLEEVQVLNMSTDECWVFPFHQWLSSVKTRIRAQRTKIEQTDVVCFFVEWEVRVFTADRRFAGTDANVFITLYGRRGVAMKQQLRTMTMKNAFERGKEDTFLITTNDVGPISKIRIEHDNSGIAAGWLLEKVTLVATENKQKYIFPCGEWLKREGDGEGELVKELFPLRKGEKLAGPRRKGKVDEGSEDGKRGKLLLYKLTVVTGDRSYAGTDARVFIKMTGKYGITQEVELKNSNHKDPFEKGKTDTFEVQAENVGNLKKLHVRHDNSHMAAGWFLEKIIVQRCLPKSEISDRLRKQRSGSDASRRASYEKQHGGYSDGSDTEDTTSSEDDSDEDKKGKLSTKWEQNRIPFCDEYVFPCDRWLADDEGDKQIARELTPATVTTLYKIQHH</sequence>
<proteinExistence type="predicted"/>
<organism evidence="4 5">
    <name type="scientific">Ridgeia piscesae</name>
    <name type="common">Tubeworm</name>
    <dbReference type="NCBI Taxonomy" id="27915"/>
    <lineage>
        <taxon>Eukaryota</taxon>
        <taxon>Metazoa</taxon>
        <taxon>Spiralia</taxon>
        <taxon>Lophotrochozoa</taxon>
        <taxon>Annelida</taxon>
        <taxon>Polychaeta</taxon>
        <taxon>Sedentaria</taxon>
        <taxon>Canalipalpata</taxon>
        <taxon>Sabellida</taxon>
        <taxon>Siboglinidae</taxon>
        <taxon>Ridgeia</taxon>
    </lineage>
</organism>
<feature type="region of interest" description="Disordered" evidence="2">
    <location>
        <begin position="561"/>
        <end position="611"/>
    </location>
</feature>
<evidence type="ECO:0000259" key="3">
    <source>
        <dbReference type="PROSITE" id="PS50095"/>
    </source>
</evidence>
<dbReference type="Proteomes" id="UP001209878">
    <property type="component" value="Unassembled WGS sequence"/>
</dbReference>
<dbReference type="SUPFAM" id="SSF49723">
    <property type="entry name" value="Lipase/lipooxygenase domain (PLAT/LH2 domain)"/>
    <property type="match status" value="3"/>
</dbReference>
<name>A0AAD9P1Q1_RIDPI</name>
<protein>
    <recommendedName>
        <fullName evidence="3">PLAT domain-containing protein</fullName>
    </recommendedName>
</protein>
<dbReference type="PROSITE" id="PS50095">
    <property type="entry name" value="PLAT"/>
    <property type="match status" value="3"/>
</dbReference>
<dbReference type="EMBL" id="JAODUO010000198">
    <property type="protein sequence ID" value="KAK2186490.1"/>
    <property type="molecule type" value="Genomic_DNA"/>
</dbReference>
<accession>A0AAD9P1Q1</accession>
<evidence type="ECO:0000313" key="4">
    <source>
        <dbReference type="EMBL" id="KAK2186490.1"/>
    </source>
</evidence>
<feature type="compositionally biased region" description="Acidic residues" evidence="2">
    <location>
        <begin position="590"/>
        <end position="603"/>
    </location>
</feature>
<feature type="domain" description="PLAT" evidence="3">
    <location>
        <begin position="191"/>
        <end position="307"/>
    </location>
</feature>
<dbReference type="SMART" id="SM00308">
    <property type="entry name" value="LH2"/>
    <property type="match status" value="2"/>
</dbReference>
<feature type="compositionally biased region" description="Basic and acidic residues" evidence="2">
    <location>
        <begin position="573"/>
        <end position="583"/>
    </location>
</feature>
<dbReference type="InterPro" id="IPR001024">
    <property type="entry name" value="PLAT/LH2_dom"/>
</dbReference>
<dbReference type="Gene3D" id="2.60.60.20">
    <property type="entry name" value="PLAT/LH2 domain"/>
    <property type="match status" value="1"/>
</dbReference>
<feature type="domain" description="PLAT" evidence="3">
    <location>
        <begin position="465"/>
        <end position="582"/>
    </location>
</feature>
<comment type="caution">
    <text evidence="4">The sequence shown here is derived from an EMBL/GenBank/DDBJ whole genome shotgun (WGS) entry which is preliminary data.</text>
</comment>
<dbReference type="CDD" id="cd01756">
    <property type="entry name" value="PLAT_repeat"/>
    <property type="match status" value="2"/>
</dbReference>
<keyword evidence="5" id="KW-1185">Reference proteome</keyword>
<dbReference type="AlphaFoldDB" id="A0AAD9P1Q1"/>
<evidence type="ECO:0000313" key="5">
    <source>
        <dbReference type="Proteomes" id="UP001209878"/>
    </source>
</evidence>
<evidence type="ECO:0000256" key="2">
    <source>
        <dbReference type="SAM" id="MobiDB-lite"/>
    </source>
</evidence>